<sequence>MPDPRPLDGVRVVDLSKILAGPYATMSLADLGADVVKVEHPDGGDPTRAWGPPFQGGDATYYLAANRGKRSVTLDLKSEAGQEAAHRLIAGADVVVENFRPGSSLHRVFRYDELSRRYPRLVVLHISAFGETGPLKDEPGYDMIAQATAGLMSLTGEPDGPPVKAGYPMGDLGAALFGVIGVLSALLERTRTGRGQYLTTSLYESQLALHINWATGMFATGEVPGRLGSRHPNLVPYQAYPTSDGHLVVAVGNDGLWQRLCTVLGRPDLAGDPRYVTNRDRVRNRAALDAQLAGAFAGADTAHWHARLRAAGVPAAPIRDLAEVYADPHTDALDMVRTVPHPVAGALRQVGFPVSYGGDRPALGAAPPTLGEHSREILAELGYTEPEIRALTARPVDDVSTNST</sequence>
<gene>
    <name evidence="2" type="ORF">GCM10023321_73950</name>
</gene>
<dbReference type="Gene3D" id="3.40.50.10540">
    <property type="entry name" value="Crotonobetainyl-coa:carnitine coa-transferase, domain 1"/>
    <property type="match status" value="1"/>
</dbReference>
<protein>
    <submittedName>
        <fullName evidence="2">CaiB/BaiF CoA-transferase family protein</fullName>
    </submittedName>
</protein>
<dbReference type="SUPFAM" id="SSF89796">
    <property type="entry name" value="CoA-transferase family III (CaiB/BaiF)"/>
    <property type="match status" value="1"/>
</dbReference>
<organism evidence="2 3">
    <name type="scientific">Pseudonocardia eucalypti</name>
    <dbReference type="NCBI Taxonomy" id="648755"/>
    <lineage>
        <taxon>Bacteria</taxon>
        <taxon>Bacillati</taxon>
        <taxon>Actinomycetota</taxon>
        <taxon>Actinomycetes</taxon>
        <taxon>Pseudonocardiales</taxon>
        <taxon>Pseudonocardiaceae</taxon>
        <taxon>Pseudonocardia</taxon>
    </lineage>
</organism>
<accession>A0ABP9R9T7</accession>
<comment type="caution">
    <text evidence="2">The sequence shown here is derived from an EMBL/GenBank/DDBJ whole genome shotgun (WGS) entry which is preliminary data.</text>
</comment>
<dbReference type="RefSeq" id="WP_185065524.1">
    <property type="nucleotide sequence ID" value="NZ_BAABJP010000055.1"/>
</dbReference>
<dbReference type="PANTHER" id="PTHR48207">
    <property type="entry name" value="SUCCINATE--HYDROXYMETHYLGLUTARATE COA-TRANSFERASE"/>
    <property type="match status" value="1"/>
</dbReference>
<evidence type="ECO:0000313" key="3">
    <source>
        <dbReference type="Proteomes" id="UP001428817"/>
    </source>
</evidence>
<name>A0ABP9R9T7_9PSEU</name>
<dbReference type="Pfam" id="PF02515">
    <property type="entry name" value="CoA_transf_3"/>
    <property type="match status" value="1"/>
</dbReference>
<keyword evidence="3" id="KW-1185">Reference proteome</keyword>
<dbReference type="PANTHER" id="PTHR48207:SF3">
    <property type="entry name" value="SUCCINATE--HYDROXYMETHYLGLUTARATE COA-TRANSFERASE"/>
    <property type="match status" value="1"/>
</dbReference>
<evidence type="ECO:0000256" key="1">
    <source>
        <dbReference type="ARBA" id="ARBA00022679"/>
    </source>
</evidence>
<dbReference type="Gene3D" id="3.30.1540.10">
    <property type="entry name" value="formyl-coa transferase, domain 3"/>
    <property type="match status" value="1"/>
</dbReference>
<dbReference type="EMBL" id="BAABJP010000055">
    <property type="protein sequence ID" value="GAA5173090.1"/>
    <property type="molecule type" value="Genomic_DNA"/>
</dbReference>
<dbReference type="InterPro" id="IPR050483">
    <property type="entry name" value="CoA-transferase_III_domain"/>
</dbReference>
<keyword evidence="1" id="KW-0808">Transferase</keyword>
<dbReference type="InterPro" id="IPR023606">
    <property type="entry name" value="CoA-Trfase_III_dom_1_sf"/>
</dbReference>
<reference evidence="3" key="1">
    <citation type="journal article" date="2019" name="Int. J. Syst. Evol. Microbiol.">
        <title>The Global Catalogue of Microorganisms (GCM) 10K type strain sequencing project: providing services to taxonomists for standard genome sequencing and annotation.</title>
        <authorList>
            <consortium name="The Broad Institute Genomics Platform"/>
            <consortium name="The Broad Institute Genome Sequencing Center for Infectious Disease"/>
            <person name="Wu L."/>
            <person name="Ma J."/>
        </authorList>
    </citation>
    <scope>NUCLEOTIDE SEQUENCE [LARGE SCALE GENOMIC DNA]</scope>
    <source>
        <strain evidence="3">JCM 18303</strain>
    </source>
</reference>
<dbReference type="Proteomes" id="UP001428817">
    <property type="component" value="Unassembled WGS sequence"/>
</dbReference>
<proteinExistence type="predicted"/>
<dbReference type="InterPro" id="IPR044855">
    <property type="entry name" value="CoA-Trfase_III_dom3_sf"/>
</dbReference>
<dbReference type="InterPro" id="IPR003673">
    <property type="entry name" value="CoA-Trfase_fam_III"/>
</dbReference>
<evidence type="ECO:0000313" key="2">
    <source>
        <dbReference type="EMBL" id="GAA5173090.1"/>
    </source>
</evidence>